<evidence type="ECO:0000259" key="2">
    <source>
        <dbReference type="Pfam" id="PF14780"/>
    </source>
</evidence>
<name>A0A9N9EM26_9GLOM</name>
<dbReference type="Proteomes" id="UP000789759">
    <property type="component" value="Unassembled WGS sequence"/>
</dbReference>
<feature type="compositionally biased region" description="Polar residues" evidence="1">
    <location>
        <begin position="101"/>
        <end position="111"/>
    </location>
</feature>
<sequence>MVIKRKRNSNPTAPVPAPEVKSEETTAHSPTHSSKLERRGRPRKLSETEEPPNEKPSKSSRTGESLKIISFNPKGIGTSNKGKEKDVESVHSEPTSDEQQAESFITTGQEALTSSPISQQSTQQTLLQDTSTLSGNDTEKSKSTRPRRWTRRKVVIKTTGAEIAIPVWYSKLQSTHQDPVYIPRYFTKPSPIYYPQTELFLSSVPHQLHFTYFNQLSSYVLYFQKNDIWVEMNILERLYYKNKNQHKRAEYFRKIEEVRRIILRFKEMRIGELMSEFIGLFYGNDKNQIHQRKWEYVPSREISLYVLNRANCATILMDKALKCYLDAYTNFRFLLCQTEFMPFALTCLSVLARLNMLTQVWVSEMKKCCVMLKGWIEYFPHKILKH</sequence>
<feature type="region of interest" description="Disordered" evidence="1">
    <location>
        <begin position="1"/>
        <end position="148"/>
    </location>
</feature>
<evidence type="ECO:0000313" key="3">
    <source>
        <dbReference type="EMBL" id="CAG8681045.1"/>
    </source>
</evidence>
<dbReference type="PANTHER" id="PTHR34786">
    <property type="entry name" value="OS09G0504900 PROTEIN"/>
    <property type="match status" value="1"/>
</dbReference>
<gene>
    <name evidence="3" type="ORF">CPELLU_LOCUS10791</name>
</gene>
<dbReference type="OrthoDB" id="114080at2759"/>
<keyword evidence="4" id="KW-1185">Reference proteome</keyword>
<evidence type="ECO:0000313" key="4">
    <source>
        <dbReference type="Proteomes" id="UP000789759"/>
    </source>
</evidence>
<feature type="domain" description="Nucleolus and neural progenitor protein-like N-terminal" evidence="2">
    <location>
        <begin position="220"/>
        <end position="362"/>
    </location>
</feature>
<feature type="compositionally biased region" description="Low complexity" evidence="1">
    <location>
        <begin position="112"/>
        <end position="134"/>
    </location>
</feature>
<dbReference type="PANTHER" id="PTHR34786:SF1">
    <property type="entry name" value="OS09G0504900 PROTEIN"/>
    <property type="match status" value="1"/>
</dbReference>
<evidence type="ECO:0000256" key="1">
    <source>
        <dbReference type="SAM" id="MobiDB-lite"/>
    </source>
</evidence>
<dbReference type="EMBL" id="CAJVQA010009093">
    <property type="protein sequence ID" value="CAG8681045.1"/>
    <property type="molecule type" value="Genomic_DNA"/>
</dbReference>
<proteinExistence type="predicted"/>
<dbReference type="AlphaFoldDB" id="A0A9N9EM26"/>
<feature type="compositionally biased region" description="Basic and acidic residues" evidence="1">
    <location>
        <begin position="34"/>
        <end position="57"/>
    </location>
</feature>
<reference evidence="3" key="1">
    <citation type="submission" date="2021-06" db="EMBL/GenBank/DDBJ databases">
        <authorList>
            <person name="Kallberg Y."/>
            <person name="Tangrot J."/>
            <person name="Rosling A."/>
        </authorList>
    </citation>
    <scope>NUCLEOTIDE SEQUENCE</scope>
    <source>
        <strain evidence="3">FL966</strain>
    </source>
</reference>
<dbReference type="InterPro" id="IPR027951">
    <property type="entry name" value="Nepro_N"/>
</dbReference>
<feature type="compositionally biased region" description="Basic and acidic residues" evidence="1">
    <location>
        <begin position="81"/>
        <end position="91"/>
    </location>
</feature>
<organism evidence="3 4">
    <name type="scientific">Cetraspora pellucida</name>
    <dbReference type="NCBI Taxonomy" id="1433469"/>
    <lineage>
        <taxon>Eukaryota</taxon>
        <taxon>Fungi</taxon>
        <taxon>Fungi incertae sedis</taxon>
        <taxon>Mucoromycota</taxon>
        <taxon>Glomeromycotina</taxon>
        <taxon>Glomeromycetes</taxon>
        <taxon>Diversisporales</taxon>
        <taxon>Gigasporaceae</taxon>
        <taxon>Cetraspora</taxon>
    </lineage>
</organism>
<dbReference type="Pfam" id="PF14780">
    <property type="entry name" value="NEPRO_N"/>
    <property type="match status" value="1"/>
</dbReference>
<protein>
    <submittedName>
        <fullName evidence="3">4739_t:CDS:1</fullName>
    </submittedName>
</protein>
<comment type="caution">
    <text evidence="3">The sequence shown here is derived from an EMBL/GenBank/DDBJ whole genome shotgun (WGS) entry which is preliminary data.</text>
</comment>
<accession>A0A9N9EM26</accession>